<gene>
    <name evidence="17" type="primary">LOC114870614</name>
</gene>
<accession>A0A6P7Q2Y9</accession>
<feature type="transmembrane region" description="Helical" evidence="14">
    <location>
        <begin position="141"/>
        <end position="158"/>
    </location>
</feature>
<dbReference type="PROSITE" id="PS50262">
    <property type="entry name" value="G_PROTEIN_RECEP_F1_2"/>
    <property type="match status" value="1"/>
</dbReference>
<evidence type="ECO:0000256" key="1">
    <source>
        <dbReference type="ARBA" id="ARBA00004651"/>
    </source>
</evidence>
<dbReference type="InterPro" id="IPR017452">
    <property type="entry name" value="GPCR_Rhodpsn_7TM"/>
</dbReference>
<dbReference type="GeneID" id="114870614"/>
<keyword evidence="16" id="KW-1185">Reference proteome</keyword>
<dbReference type="KEGG" id="bspl:114870614"/>
<evidence type="ECO:0000256" key="12">
    <source>
        <dbReference type="ARBA" id="ARBA00045234"/>
    </source>
</evidence>
<dbReference type="PANTHER" id="PTHR24233">
    <property type="entry name" value="P2Y PURINOCEPTOR-RELATED G-PROTEIN COUPLED RECEPTOR"/>
    <property type="match status" value="1"/>
</dbReference>
<protein>
    <recommendedName>
        <fullName evidence="11">Probable G-protein coupled receptor 34</fullName>
    </recommendedName>
</protein>
<evidence type="ECO:0000256" key="4">
    <source>
        <dbReference type="ARBA" id="ARBA00022989"/>
    </source>
</evidence>
<evidence type="ECO:0000256" key="2">
    <source>
        <dbReference type="ARBA" id="ARBA00022475"/>
    </source>
</evidence>
<evidence type="ECO:0000256" key="10">
    <source>
        <dbReference type="ARBA" id="ARBA00023224"/>
    </source>
</evidence>
<feature type="domain" description="G-protein coupled receptors family 1 profile" evidence="15">
    <location>
        <begin position="79"/>
        <end position="334"/>
    </location>
</feature>
<dbReference type="Proteomes" id="UP000515150">
    <property type="component" value="Chromosome 2"/>
</dbReference>
<evidence type="ECO:0000256" key="9">
    <source>
        <dbReference type="ARBA" id="ARBA00023180"/>
    </source>
</evidence>
<dbReference type="InParanoid" id="A0A6P7Q2Y9"/>
<feature type="transmembrane region" description="Helical" evidence="14">
    <location>
        <begin position="275"/>
        <end position="298"/>
    </location>
</feature>
<proteinExistence type="inferred from homology"/>
<evidence type="ECO:0000259" key="15">
    <source>
        <dbReference type="PROSITE" id="PS50262"/>
    </source>
</evidence>
<feature type="transmembrane region" description="Helical" evidence="14">
    <location>
        <begin position="318"/>
        <end position="337"/>
    </location>
</feature>
<dbReference type="Gene3D" id="1.20.1070.10">
    <property type="entry name" value="Rhodopsin 7-helix transmembrane proteins"/>
    <property type="match status" value="1"/>
</dbReference>
<evidence type="ECO:0000256" key="5">
    <source>
        <dbReference type="ARBA" id="ARBA00023040"/>
    </source>
</evidence>
<keyword evidence="8 13" id="KW-0675">Receptor</keyword>
<organism evidence="16 17">
    <name type="scientific">Betta splendens</name>
    <name type="common">Siamese fighting fish</name>
    <dbReference type="NCBI Taxonomy" id="158456"/>
    <lineage>
        <taxon>Eukaryota</taxon>
        <taxon>Metazoa</taxon>
        <taxon>Chordata</taxon>
        <taxon>Craniata</taxon>
        <taxon>Vertebrata</taxon>
        <taxon>Euteleostomi</taxon>
        <taxon>Actinopterygii</taxon>
        <taxon>Neopterygii</taxon>
        <taxon>Teleostei</taxon>
        <taxon>Neoteleostei</taxon>
        <taxon>Acanthomorphata</taxon>
        <taxon>Anabantaria</taxon>
        <taxon>Anabantiformes</taxon>
        <taxon>Anabantoidei</taxon>
        <taxon>Osphronemidae</taxon>
        <taxon>Betta</taxon>
    </lineage>
</organism>
<dbReference type="RefSeq" id="XP_029031324.1">
    <property type="nucleotide sequence ID" value="XM_029175491.3"/>
</dbReference>
<evidence type="ECO:0000256" key="3">
    <source>
        <dbReference type="ARBA" id="ARBA00022692"/>
    </source>
</evidence>
<dbReference type="FunFam" id="1.20.1070.10:FF:000150">
    <property type="entry name" value="probable G-protein coupled receptor 34"/>
    <property type="match status" value="1"/>
</dbReference>
<name>A0A6P7Q2Y9_BETSP</name>
<dbReference type="PRINTS" id="PR01157">
    <property type="entry name" value="P2YPURNOCPTR"/>
</dbReference>
<comment type="similarity">
    <text evidence="13">Belongs to the G-protein coupled receptor 1 family.</text>
</comment>
<dbReference type="PANTHER" id="PTHR24233:SF1">
    <property type="entry name" value="G-PROTEIN COUPLED RECEPTOR 34-RELATED"/>
    <property type="match status" value="1"/>
</dbReference>
<keyword evidence="5 13" id="KW-0297">G-protein coupled receptor</keyword>
<evidence type="ECO:0000256" key="7">
    <source>
        <dbReference type="ARBA" id="ARBA00023157"/>
    </source>
</evidence>
<reference evidence="17" key="1">
    <citation type="submission" date="2025-08" db="UniProtKB">
        <authorList>
            <consortium name="RefSeq"/>
        </authorList>
    </citation>
    <scope>IDENTIFICATION</scope>
</reference>
<evidence type="ECO:0000256" key="11">
    <source>
        <dbReference type="ARBA" id="ARBA00035691"/>
    </source>
</evidence>
<keyword evidence="7" id="KW-1015">Disulfide bond</keyword>
<keyword evidence="10 13" id="KW-0807">Transducer</keyword>
<keyword evidence="9" id="KW-0325">Glycoprotein</keyword>
<evidence type="ECO:0000313" key="17">
    <source>
        <dbReference type="RefSeq" id="XP_029031324.1"/>
    </source>
</evidence>
<dbReference type="AlphaFoldDB" id="A0A6P7Q2Y9"/>
<sequence>MTTLVYAASVYTATISSGREVKSSSAFATSLLPASMSPLSFTTFTSSPNTSPNCTYDNSTLSASLAVFYSLFFFFGLAGNLFALWVFLFLHSSRNSVRVFLINCAVADLVLLACLPFRIFYHINGDKWVLGPVACKTVGNVFYMNMYISIVLLGLISLDRHLRMQGKGRVRRGMSRPWSCAACAALWGFSLLGTLVMISTPEDEEDNSKCFQYKQRRSVPLKAYFNLLIVGFFWLVFAMLVVSYARIASRLLRVSRDRPDLPNSQKYKRTAKKSFFVLFLFTLCFVPYHVFRPVYILSQLNDTRSCSYLQMVDHTNEVMLLFSAFNSCLDPILYFLLSGSVRKAAIQALARQFGSRLLFVNVATSYSSTTEFRRPSVPLA</sequence>
<keyword evidence="3 13" id="KW-0812">Transmembrane</keyword>
<keyword evidence="6 14" id="KW-0472">Membrane</keyword>
<keyword evidence="2" id="KW-1003">Cell membrane</keyword>
<evidence type="ECO:0000256" key="6">
    <source>
        <dbReference type="ARBA" id="ARBA00023136"/>
    </source>
</evidence>
<feature type="transmembrane region" description="Helical" evidence="14">
    <location>
        <begin position="178"/>
        <end position="198"/>
    </location>
</feature>
<feature type="transmembrane region" description="Helical" evidence="14">
    <location>
        <begin position="100"/>
        <end position="121"/>
    </location>
</feature>
<dbReference type="InterPro" id="IPR000276">
    <property type="entry name" value="GPCR_Rhodpsn"/>
</dbReference>
<comment type="function">
    <text evidence="12">G-protein-coupled receptor of lysophosphatidylserine (LysoPS) that plays different roles in immune response. Acts a damage-sensing receptor that triggers tissue repair upon recognition of dying neutrophils. Mechanistically, apoptotic neutrophils release lysophosphatydilserine that are recognized by type 3 innate lymphoid cells (ILC3s) via GPR34, which activates downstream PI3K-AKT and RAS-ERK signaling pathways leading to STAT3 activation and IL-22 production. Plays an important role in microglial function, controlling morphology and phagocytosis.</text>
</comment>
<feature type="transmembrane region" description="Helical" evidence="14">
    <location>
        <begin position="223"/>
        <end position="245"/>
    </location>
</feature>
<dbReference type="SUPFAM" id="SSF81321">
    <property type="entry name" value="Family A G protein-coupled receptor-like"/>
    <property type="match status" value="1"/>
</dbReference>
<evidence type="ECO:0000256" key="8">
    <source>
        <dbReference type="ARBA" id="ARBA00023170"/>
    </source>
</evidence>
<evidence type="ECO:0000256" key="14">
    <source>
        <dbReference type="SAM" id="Phobius"/>
    </source>
</evidence>
<evidence type="ECO:0000313" key="16">
    <source>
        <dbReference type="Proteomes" id="UP000515150"/>
    </source>
</evidence>
<dbReference type="PROSITE" id="PS00237">
    <property type="entry name" value="G_PROTEIN_RECEP_F1_1"/>
    <property type="match status" value="1"/>
</dbReference>
<dbReference type="GO" id="GO:0005886">
    <property type="term" value="C:plasma membrane"/>
    <property type="evidence" value="ECO:0007669"/>
    <property type="project" value="UniProtKB-SubCell"/>
</dbReference>
<comment type="subcellular location">
    <subcellularLocation>
        <location evidence="1">Cell membrane</location>
        <topology evidence="1">Multi-pass membrane protein</topology>
    </subcellularLocation>
</comment>
<keyword evidence="4 14" id="KW-1133">Transmembrane helix</keyword>
<dbReference type="Pfam" id="PF00001">
    <property type="entry name" value="7tm_1"/>
    <property type="match status" value="1"/>
</dbReference>
<dbReference type="OrthoDB" id="10005568at2759"/>
<evidence type="ECO:0000256" key="13">
    <source>
        <dbReference type="RuleBase" id="RU000688"/>
    </source>
</evidence>
<feature type="transmembrane region" description="Helical" evidence="14">
    <location>
        <begin position="66"/>
        <end position="88"/>
    </location>
</feature>
<dbReference type="GO" id="GO:0045028">
    <property type="term" value="F:G protein-coupled purinergic nucleotide receptor activity"/>
    <property type="evidence" value="ECO:0007669"/>
    <property type="project" value="TreeGrafter"/>
</dbReference>
<dbReference type="PRINTS" id="PR00237">
    <property type="entry name" value="GPCRRHODOPSN"/>
</dbReference>